<dbReference type="EMBL" id="JAYWIO010000008">
    <property type="protein sequence ID" value="KAK7246299.1"/>
    <property type="molecule type" value="Genomic_DNA"/>
</dbReference>
<evidence type="ECO:0000313" key="2">
    <source>
        <dbReference type="EMBL" id="KAK7246299.1"/>
    </source>
</evidence>
<feature type="region of interest" description="Disordered" evidence="1">
    <location>
        <begin position="79"/>
        <end position="193"/>
    </location>
</feature>
<feature type="region of interest" description="Disordered" evidence="1">
    <location>
        <begin position="1"/>
        <end position="64"/>
    </location>
</feature>
<feature type="compositionally biased region" description="Acidic residues" evidence="1">
    <location>
        <begin position="1"/>
        <end position="18"/>
    </location>
</feature>
<dbReference type="Proteomes" id="UP001372338">
    <property type="component" value="Unassembled WGS sequence"/>
</dbReference>
<feature type="compositionally biased region" description="Polar residues" evidence="1">
    <location>
        <begin position="91"/>
        <end position="110"/>
    </location>
</feature>
<reference evidence="3 4" key="1">
    <citation type="submission" date="2024-01" db="EMBL/GenBank/DDBJ databases">
        <title>The genomes of 5 underutilized Papilionoideae crops provide insights into root nodulation and disease resistanc.</title>
        <authorList>
            <person name="Yuan L."/>
        </authorList>
    </citation>
    <scope>NUCLEOTIDE SEQUENCE [LARGE SCALE GENOMIC DNA]</scope>
    <source>
        <strain evidence="3">ZHUSHIDOU_FW_LH</strain>
        <tissue evidence="3">Leaf</tissue>
    </source>
</reference>
<keyword evidence="4" id="KW-1185">Reference proteome</keyword>
<evidence type="ECO:0000256" key="1">
    <source>
        <dbReference type="SAM" id="MobiDB-lite"/>
    </source>
</evidence>
<dbReference type="EMBL" id="JAYWIO010000008">
    <property type="protein sequence ID" value="KAK7246301.1"/>
    <property type="molecule type" value="Genomic_DNA"/>
</dbReference>
<feature type="compositionally biased region" description="Polar residues" evidence="1">
    <location>
        <begin position="121"/>
        <end position="156"/>
    </location>
</feature>
<dbReference type="AlphaFoldDB" id="A0AAN9HRD1"/>
<accession>A0AAN9HRD1</accession>
<comment type="caution">
    <text evidence="3">The sequence shown here is derived from an EMBL/GenBank/DDBJ whole genome shotgun (WGS) entry which is preliminary data.</text>
</comment>
<protein>
    <submittedName>
        <fullName evidence="3">Uncharacterized protein</fullName>
    </submittedName>
</protein>
<evidence type="ECO:0000313" key="3">
    <source>
        <dbReference type="EMBL" id="KAK7246301.1"/>
    </source>
</evidence>
<feature type="compositionally biased region" description="Polar residues" evidence="1">
    <location>
        <begin position="46"/>
        <end position="57"/>
    </location>
</feature>
<evidence type="ECO:0000313" key="4">
    <source>
        <dbReference type="Proteomes" id="UP001372338"/>
    </source>
</evidence>
<name>A0AAN9HRD1_CROPI</name>
<gene>
    <name evidence="2" type="ORF">RIF29_41162</name>
    <name evidence="3" type="ORF">RIF29_41164</name>
</gene>
<proteinExistence type="predicted"/>
<organism evidence="3 4">
    <name type="scientific">Crotalaria pallida</name>
    <name type="common">Smooth rattlebox</name>
    <name type="synonym">Crotalaria striata</name>
    <dbReference type="NCBI Taxonomy" id="3830"/>
    <lineage>
        <taxon>Eukaryota</taxon>
        <taxon>Viridiplantae</taxon>
        <taxon>Streptophyta</taxon>
        <taxon>Embryophyta</taxon>
        <taxon>Tracheophyta</taxon>
        <taxon>Spermatophyta</taxon>
        <taxon>Magnoliopsida</taxon>
        <taxon>eudicotyledons</taxon>
        <taxon>Gunneridae</taxon>
        <taxon>Pentapetalae</taxon>
        <taxon>rosids</taxon>
        <taxon>fabids</taxon>
        <taxon>Fabales</taxon>
        <taxon>Fabaceae</taxon>
        <taxon>Papilionoideae</taxon>
        <taxon>50 kb inversion clade</taxon>
        <taxon>genistoids sensu lato</taxon>
        <taxon>core genistoids</taxon>
        <taxon>Crotalarieae</taxon>
        <taxon>Crotalaria</taxon>
    </lineage>
</organism>
<sequence>MDQQEEEELTIDIPEEDILPNSNTNEEDAWLVVPDANLPNKDGKNDSAQSETHATNSIEEEARNKKVEMADVVNSLSKCQLSQNREETDEVNSTTVAGNTYKTENPQNGNPLLEEAKIQQMGEQTSSKDLPINPSHTQPATTSQISNGKVSLASGNEQHRQKKWKRSTKTPSKPVEGIETQLNQKRKLSGCGAIDDTDTEMVDRVNMKCARYDLAEADTQPR</sequence>